<dbReference type="GO" id="GO:0003677">
    <property type="term" value="F:DNA binding"/>
    <property type="evidence" value="ECO:0007669"/>
    <property type="project" value="InterPro"/>
</dbReference>
<dbReference type="EMBL" id="CABFJX010000001">
    <property type="protein sequence ID" value="VTT55479.1"/>
    <property type="molecule type" value="Genomic_DNA"/>
</dbReference>
<protein>
    <recommendedName>
        <fullName evidence="4">Xylanolytic transcriptional activator regulatory domain-containing protein</fullName>
    </recommendedName>
</protein>
<evidence type="ECO:0000256" key="1">
    <source>
        <dbReference type="ARBA" id="ARBA00023002"/>
    </source>
</evidence>
<accession>A0A9Q9RAQ6</accession>
<evidence type="ECO:0000259" key="4">
    <source>
        <dbReference type="SMART" id="SM00906"/>
    </source>
</evidence>
<reference evidence="5" key="1">
    <citation type="submission" date="2019-05" db="EMBL/GenBank/DDBJ databases">
        <authorList>
            <person name="Piombo E."/>
        </authorList>
    </citation>
    <scope>NUCLEOTIDE SEQUENCE</scope>
    <source>
        <strain evidence="5">C2S</strain>
    </source>
</reference>
<dbReference type="PANTHER" id="PTHR24148">
    <property type="entry name" value="ANKYRIN REPEAT DOMAIN-CONTAINING PROTEIN 39 HOMOLOG-RELATED"/>
    <property type="match status" value="1"/>
</dbReference>
<evidence type="ECO:0000256" key="2">
    <source>
        <dbReference type="ARBA" id="ARBA00023242"/>
    </source>
</evidence>
<dbReference type="GO" id="GO:0006351">
    <property type="term" value="P:DNA-templated transcription"/>
    <property type="evidence" value="ECO:0007669"/>
    <property type="project" value="InterPro"/>
</dbReference>
<feature type="region of interest" description="Disordered" evidence="3">
    <location>
        <begin position="497"/>
        <end position="522"/>
    </location>
</feature>
<evidence type="ECO:0000313" key="6">
    <source>
        <dbReference type="Proteomes" id="UP000760494"/>
    </source>
</evidence>
<feature type="region of interest" description="Disordered" evidence="3">
    <location>
        <begin position="534"/>
        <end position="564"/>
    </location>
</feature>
<dbReference type="SUPFAM" id="SSF51730">
    <property type="entry name" value="FAD-linked oxidoreductase"/>
    <property type="match status" value="1"/>
</dbReference>
<dbReference type="InterPro" id="IPR002872">
    <property type="entry name" value="Proline_DH_dom"/>
</dbReference>
<dbReference type="SMART" id="SM00906">
    <property type="entry name" value="Fungal_trans"/>
    <property type="match status" value="1"/>
</dbReference>
<dbReference type="InterPro" id="IPR052895">
    <property type="entry name" value="HetReg/Transcr_Mod"/>
</dbReference>
<keyword evidence="2" id="KW-0539">Nucleus</keyword>
<name>A0A9Q9RAQ6_FUSFU</name>
<dbReference type="PANTHER" id="PTHR24148:SF73">
    <property type="entry name" value="HET DOMAIN PROTEIN (AFU_ORTHOLOGUE AFUA_8G01020)"/>
    <property type="match status" value="1"/>
</dbReference>
<dbReference type="InterPro" id="IPR010730">
    <property type="entry name" value="HET"/>
</dbReference>
<dbReference type="InterPro" id="IPR029041">
    <property type="entry name" value="FAD-linked_oxidoreductase-like"/>
</dbReference>
<comment type="caution">
    <text evidence="5">The sequence shown here is derived from an EMBL/GenBank/DDBJ whole genome shotgun (WGS) entry which is preliminary data.</text>
</comment>
<sequence>MLFRTAIQHQRRLLPGPSQLHIQPQLRTVTNAALRTSLKPTQAPRVEEPSPLSKIPMGVLLRSVALTTVMANRWLLRPSLAFIALITQSNSAILNPDKNPVLSRVLQWTIYDHFCAGNSIPEVSNTVKYIKNLGFHGIILGYSKDVVLDPNVKLPKIGIEDYPKECYDMIDEWKKGNIDTLNMIEAGDLLAVKVTGAGPIAVDALQAGKPMNSYLHKALNDICSETQRRGCQLWIDAEQQAMQPTLDEWTITLMREHNRDGNALVYNTIQAYLKGARQNAKRHIQLAAQEGWTVGIKLVRGAYIENEIRSLIHDTKDDTDSSYNDIADMLISRRVPDGPSNLKFPDAALVLATHNAESAQKALSTHRKRLEAGLPTVPMKCAQIMGMADELSCKLLQDYEQAVKKNRVTAETPKIYKCLPWGSVQECINYLSFDGGYWAEDPSRNDIPAKRLKSEEHPDLSSTVIINCATMPATQNGQFRIIKKCAKAYLRALERRQDGLPSPGSLGNGSRPRPRHSSVSDYGISGVVTRDASMTADGDLTLGTPQDHDENDETNEAASLSTNDVLEPAFRQNPLVDNDYVFGQAMGRYWYMGPASSWAFCRRVLALVGKHLPEANNEPLPWHLDGVAFRLQWRPLMPDEPPDISNLPPSDYAYFLIQTARFYLGPLASLIDEAEFLQHFKELYQDASAKAVSCKLWYAQYLLMIAFGKAFLGGKSADGSPPGYQYAARAMPLMPELAGIALDPVLSAQALTLAAIYFQSIDMRVAAYQHIGQALRICVLSGFHRHMPEEAVGAQHSKRCHIVFWVVYMLDQEFAALIGATSAIRDEDITNKLPSQADSSLSSLSLTLHVQLARLIARLLGTVYGVGKDYDGTLFSNTQSILRNLAELNRDLNNIINNHFRDSISKASRIATRLLLQYHHSKTQLLTHGLSLSPPVASLIQSCVSSAQAILKTLRALADEDLIEAFLPFQIEYASSSAFLLHLIPIICPPLLSDDSWRDDARYVFDTLIAKGSLIAPLRKVELEQLEQKLSALTPASNIATPEVPNQVEEHVSVQEEENGEPELDEHVSDETGWDLFAANAMAGLTPGELLDLAEQLDLKDNPMAFPAVSAEARVPSPPPLRLSHGKGRPYDVPPPHAPNQQYAVIPETSYNNKFMPYPYDYNVVPPLSPPTPKAALSPSPRLLQNQQAASSFSELSYQYRPIEDASIRLVRILPERKTMIKCEIIHVSLEQPPPYKAISYTWGDTGDTRKIEIEGCLIPIAVSLHGALQALRKKQSSVLVWADALCINQKDRDERSQQVQLMPFIYSNADSVAIWLGPEENDSTRAVSFLDAIATTGEPFGSSNISKLLAAGAENGDLLAVVSLFGREYWRRLWVVQEVFNAKRIMVHSGSTRLEWKKYQSASVLFSQRRGELIFNNKDQLKRRLAASPDQFSYVQTLIYQGPASLPDLKFHMSDGEEALLQVLRTCRRKLASDPRDKLYGILGVLPASIRDEFRADYNLSVKDVYTEIVDFLLKTTEKLDIICEAIHFPVHTSTANLPTFVPDWSHIPQTSAMGFKYNFSASGSSKAICRFRDERLNKLEISGLEIDVVQSKGVVVGTLCNLGDYLVAFLHWRALLLQAVEGRNEQELQMAEECFAATICLGQIPSEYDRGRWQAEIYHIFANLFRDRLPYIRLDDRLAYYLETPSEVKAEMRRHFLQIHFGD</sequence>
<feature type="non-terminal residue" evidence="5">
    <location>
        <position position="1"/>
    </location>
</feature>
<dbReference type="CDD" id="cd12148">
    <property type="entry name" value="fungal_TF_MHR"/>
    <property type="match status" value="1"/>
</dbReference>
<dbReference type="Proteomes" id="UP000760494">
    <property type="component" value="Unassembled WGS sequence"/>
</dbReference>
<feature type="compositionally biased region" description="Low complexity" evidence="3">
    <location>
        <begin position="499"/>
        <end position="511"/>
    </location>
</feature>
<dbReference type="Pfam" id="PF06985">
    <property type="entry name" value="HET"/>
    <property type="match status" value="1"/>
</dbReference>
<keyword evidence="1" id="KW-0560">Oxidoreductase</keyword>
<dbReference type="Pfam" id="PF01619">
    <property type="entry name" value="Pro_dh"/>
    <property type="match status" value="1"/>
</dbReference>
<feature type="domain" description="Xylanolytic transcriptional activator regulatory" evidence="4">
    <location>
        <begin position="767"/>
        <end position="840"/>
    </location>
</feature>
<gene>
    <name evidence="5" type="ORF">C2S_299</name>
</gene>
<organism evidence="5 6">
    <name type="scientific">Fusarium fujikuroi</name>
    <name type="common">Bakanae and foot rot disease fungus</name>
    <name type="synonym">Gibberella fujikuroi</name>
    <dbReference type="NCBI Taxonomy" id="5127"/>
    <lineage>
        <taxon>Eukaryota</taxon>
        <taxon>Fungi</taxon>
        <taxon>Dikarya</taxon>
        <taxon>Ascomycota</taxon>
        <taxon>Pezizomycotina</taxon>
        <taxon>Sordariomycetes</taxon>
        <taxon>Hypocreomycetidae</taxon>
        <taxon>Hypocreales</taxon>
        <taxon>Nectriaceae</taxon>
        <taxon>Fusarium</taxon>
        <taxon>Fusarium fujikuroi species complex</taxon>
    </lineage>
</organism>
<evidence type="ECO:0000313" key="5">
    <source>
        <dbReference type="EMBL" id="VTT55479.1"/>
    </source>
</evidence>
<dbReference type="Pfam" id="PF04082">
    <property type="entry name" value="Fungal_trans"/>
    <property type="match status" value="1"/>
</dbReference>
<dbReference type="GO" id="GO:0008270">
    <property type="term" value="F:zinc ion binding"/>
    <property type="evidence" value="ECO:0007669"/>
    <property type="project" value="InterPro"/>
</dbReference>
<dbReference type="GO" id="GO:0016491">
    <property type="term" value="F:oxidoreductase activity"/>
    <property type="evidence" value="ECO:0007669"/>
    <property type="project" value="UniProtKB-KW"/>
</dbReference>
<dbReference type="InterPro" id="IPR007219">
    <property type="entry name" value="XnlR_reg_dom"/>
</dbReference>
<proteinExistence type="predicted"/>
<dbReference type="Gene3D" id="3.20.20.220">
    <property type="match status" value="1"/>
</dbReference>
<evidence type="ECO:0000256" key="3">
    <source>
        <dbReference type="SAM" id="MobiDB-lite"/>
    </source>
</evidence>